<dbReference type="HOGENOM" id="CLU_1825153_0_0_1"/>
<gene>
    <name evidence="2" type="ORF">CFIO01_02406</name>
</gene>
<sequence>MLALNLYIYAIVSICMVAAADPSMTTFINPTRASLLEKEHWNNLLPPSPTTDVSRGPTVRTHMNPVGAAKEKREDQPCVSVHLCTEKDWKGDCWWACFRDGLETYPDWNWGGQVKSARPGEGATCKFFL</sequence>
<dbReference type="OrthoDB" id="4831063at2759"/>
<dbReference type="eggNOG" id="ENOG502R962">
    <property type="taxonomic scope" value="Eukaryota"/>
</dbReference>
<accession>A0A010R845</accession>
<evidence type="ECO:0000256" key="1">
    <source>
        <dbReference type="SAM" id="SignalP"/>
    </source>
</evidence>
<comment type="caution">
    <text evidence="2">The sequence shown here is derived from an EMBL/GenBank/DDBJ whole genome shotgun (WGS) entry which is preliminary data.</text>
</comment>
<keyword evidence="3" id="KW-1185">Reference proteome</keyword>
<protein>
    <submittedName>
        <fullName evidence="2">Uncharacterized protein</fullName>
    </submittedName>
</protein>
<evidence type="ECO:0000313" key="2">
    <source>
        <dbReference type="EMBL" id="EXF84870.1"/>
    </source>
</evidence>
<feature type="signal peptide" evidence="1">
    <location>
        <begin position="1"/>
        <end position="20"/>
    </location>
</feature>
<reference evidence="2 3" key="1">
    <citation type="submission" date="2014-02" db="EMBL/GenBank/DDBJ databases">
        <title>The genome sequence of Colletotrichum fioriniae PJ7.</title>
        <authorList>
            <person name="Baroncelli R."/>
            <person name="Thon M.R."/>
        </authorList>
    </citation>
    <scope>NUCLEOTIDE SEQUENCE [LARGE SCALE GENOMIC DNA]</scope>
    <source>
        <strain evidence="2 3">PJ7</strain>
    </source>
</reference>
<dbReference type="EMBL" id="JARH01000143">
    <property type="protein sequence ID" value="EXF84870.1"/>
    <property type="molecule type" value="Genomic_DNA"/>
</dbReference>
<name>A0A010R845_9PEZI</name>
<dbReference type="KEGG" id="cfj:CFIO01_02406"/>
<dbReference type="Proteomes" id="UP000020467">
    <property type="component" value="Unassembled WGS sequence"/>
</dbReference>
<organism evidence="2 3">
    <name type="scientific">Colletotrichum fioriniae PJ7</name>
    <dbReference type="NCBI Taxonomy" id="1445577"/>
    <lineage>
        <taxon>Eukaryota</taxon>
        <taxon>Fungi</taxon>
        <taxon>Dikarya</taxon>
        <taxon>Ascomycota</taxon>
        <taxon>Pezizomycotina</taxon>
        <taxon>Sordariomycetes</taxon>
        <taxon>Hypocreomycetidae</taxon>
        <taxon>Glomerellales</taxon>
        <taxon>Glomerellaceae</taxon>
        <taxon>Colletotrichum</taxon>
        <taxon>Colletotrichum acutatum species complex</taxon>
    </lineage>
</organism>
<feature type="chain" id="PRO_5001455601" evidence="1">
    <location>
        <begin position="21"/>
        <end position="129"/>
    </location>
</feature>
<proteinExistence type="predicted"/>
<evidence type="ECO:0000313" key="3">
    <source>
        <dbReference type="Proteomes" id="UP000020467"/>
    </source>
</evidence>
<dbReference type="AlphaFoldDB" id="A0A010R845"/>
<keyword evidence="1" id="KW-0732">Signal</keyword>